<sequence>MLAKFLLIVFVLYLMFKDEDAMNVTLKDFENIKQQLNNLQSFKARREGAAMIAKERGFDEETIEKVMKLMEENDKERLEIMRSADGDKFKNKKILQILWKMAQEAQMADAYLLDVFEELVKIDIDFDENLVNNKRIRKIRRYIQRRRKNPPTLSDKDLAEIDKEASEMEKLAAEVDAGTISQANQKKLNTLIEKQSNISERFPSQPHREEL</sequence>
<feature type="chain" id="PRO_5040365613" evidence="1">
    <location>
        <begin position="22"/>
        <end position="211"/>
    </location>
</feature>
<name>A0A9P1IWU2_9PELO</name>
<dbReference type="EMBL" id="CANHGI010000005">
    <property type="protein sequence ID" value="CAI5453755.1"/>
    <property type="molecule type" value="Genomic_DNA"/>
</dbReference>
<comment type="caution">
    <text evidence="2">The sequence shown here is derived from an EMBL/GenBank/DDBJ whole genome shotgun (WGS) entry which is preliminary data.</text>
</comment>
<reference evidence="2" key="1">
    <citation type="submission" date="2022-11" db="EMBL/GenBank/DDBJ databases">
        <authorList>
            <person name="Kikuchi T."/>
        </authorList>
    </citation>
    <scope>NUCLEOTIDE SEQUENCE</scope>
    <source>
        <strain evidence="2">PS1010</strain>
    </source>
</reference>
<keyword evidence="1" id="KW-0732">Signal</keyword>
<gene>
    <name evidence="2" type="ORF">CAMP_LOCUS16392</name>
</gene>
<evidence type="ECO:0000313" key="3">
    <source>
        <dbReference type="Proteomes" id="UP001152747"/>
    </source>
</evidence>
<evidence type="ECO:0000256" key="1">
    <source>
        <dbReference type="SAM" id="SignalP"/>
    </source>
</evidence>
<organism evidence="2 3">
    <name type="scientific">Caenorhabditis angaria</name>
    <dbReference type="NCBI Taxonomy" id="860376"/>
    <lineage>
        <taxon>Eukaryota</taxon>
        <taxon>Metazoa</taxon>
        <taxon>Ecdysozoa</taxon>
        <taxon>Nematoda</taxon>
        <taxon>Chromadorea</taxon>
        <taxon>Rhabditida</taxon>
        <taxon>Rhabditina</taxon>
        <taxon>Rhabditomorpha</taxon>
        <taxon>Rhabditoidea</taxon>
        <taxon>Rhabditidae</taxon>
        <taxon>Peloderinae</taxon>
        <taxon>Caenorhabditis</taxon>
    </lineage>
</organism>
<dbReference type="AlphaFoldDB" id="A0A9P1IWU2"/>
<keyword evidence="3" id="KW-1185">Reference proteome</keyword>
<feature type="signal peptide" evidence="1">
    <location>
        <begin position="1"/>
        <end position="21"/>
    </location>
</feature>
<proteinExistence type="predicted"/>
<dbReference type="Proteomes" id="UP001152747">
    <property type="component" value="Unassembled WGS sequence"/>
</dbReference>
<protein>
    <submittedName>
        <fullName evidence="2">Uncharacterized protein</fullName>
    </submittedName>
</protein>
<evidence type="ECO:0000313" key="2">
    <source>
        <dbReference type="EMBL" id="CAI5453755.1"/>
    </source>
</evidence>
<accession>A0A9P1IWU2</accession>